<accession>A0A8H2XK79</accession>
<name>A0A8H2XK79_9AGAM</name>
<evidence type="ECO:0000313" key="2">
    <source>
        <dbReference type="EMBL" id="CAE6427352.1"/>
    </source>
</evidence>
<dbReference type="AlphaFoldDB" id="A0A8H2XK79"/>
<keyword evidence="1" id="KW-1133">Transmembrane helix</keyword>
<evidence type="ECO:0000256" key="1">
    <source>
        <dbReference type="SAM" id="Phobius"/>
    </source>
</evidence>
<keyword evidence="1" id="KW-0472">Membrane</keyword>
<feature type="transmembrane region" description="Helical" evidence="1">
    <location>
        <begin position="282"/>
        <end position="304"/>
    </location>
</feature>
<dbReference type="Proteomes" id="UP000663826">
    <property type="component" value="Unassembled WGS sequence"/>
</dbReference>
<comment type="caution">
    <text evidence="2">The sequence shown here is derived from an EMBL/GenBank/DDBJ whole genome shotgun (WGS) entry which is preliminary data.</text>
</comment>
<protein>
    <submittedName>
        <fullName evidence="2">Uncharacterized protein</fullName>
    </submittedName>
</protein>
<reference evidence="2" key="1">
    <citation type="submission" date="2021-01" db="EMBL/GenBank/DDBJ databases">
        <authorList>
            <person name="Kaushik A."/>
        </authorList>
    </citation>
    <scope>NUCLEOTIDE SEQUENCE</scope>
    <source>
        <strain evidence="2">AG1-1B</strain>
    </source>
</reference>
<sequence length="321" mass="34520">MPSFPYTPFPFNVTPASPLLELSSVSSNASQGWVPSCLSPDCVPTAVWSTRSVGAELSLQFWGWDAALDGSIKGNIGVEAFRDGMRVPWDPSEGVLLSSLGGATDQLYLHNITLKVVDTFSDAELTVTQARINGSSFADAVMDVDSWMLPSDDNLLRYTGFVQQTSAAKAGSSTTYISSQPGDKVSMQFNASTLLIHGPCGPTNGLMKVSIDGRESTVNTSKPVASNDCLLFQAWAFPSSFYHQLLIENVDGATLGIDRLEFFRLRKFGTVSPESNERAKTAVISITIVLGVLLCLGGLIMFFNKSKKGGKVGRAFKLFCS</sequence>
<dbReference type="Gene3D" id="2.60.120.260">
    <property type="entry name" value="Galactose-binding domain-like"/>
    <property type="match status" value="1"/>
</dbReference>
<organism evidence="2 3">
    <name type="scientific">Rhizoctonia solani</name>
    <dbReference type="NCBI Taxonomy" id="456999"/>
    <lineage>
        <taxon>Eukaryota</taxon>
        <taxon>Fungi</taxon>
        <taxon>Dikarya</taxon>
        <taxon>Basidiomycota</taxon>
        <taxon>Agaricomycotina</taxon>
        <taxon>Agaricomycetes</taxon>
        <taxon>Cantharellales</taxon>
        <taxon>Ceratobasidiaceae</taxon>
        <taxon>Rhizoctonia</taxon>
    </lineage>
</organism>
<proteinExistence type="predicted"/>
<keyword evidence="1" id="KW-0812">Transmembrane</keyword>
<gene>
    <name evidence="2" type="ORF">RDB_LOCUS56655</name>
</gene>
<evidence type="ECO:0000313" key="3">
    <source>
        <dbReference type="Proteomes" id="UP000663826"/>
    </source>
</evidence>
<dbReference type="EMBL" id="CAJMWQ010000998">
    <property type="protein sequence ID" value="CAE6427352.1"/>
    <property type="molecule type" value="Genomic_DNA"/>
</dbReference>